<evidence type="ECO:0000256" key="6">
    <source>
        <dbReference type="ARBA" id="ARBA00023136"/>
    </source>
</evidence>
<keyword evidence="4 7" id="KW-1133">Transmembrane helix</keyword>
<evidence type="ECO:0000313" key="8">
    <source>
        <dbReference type="EMBL" id="CAA7032025.1"/>
    </source>
</evidence>
<keyword evidence="6 7" id="KW-0472">Membrane</keyword>
<dbReference type="OrthoDB" id="3990054at2759"/>
<evidence type="ECO:0000256" key="5">
    <source>
        <dbReference type="ARBA" id="ARBA00023098"/>
    </source>
</evidence>
<dbReference type="PANTHER" id="PTHR21212">
    <property type="entry name" value="BERNARDINELLI-SEIP CONGENITAL LIPODYSTROPHY 2 HOMOLOG BSCL2 PROTEIN"/>
    <property type="match status" value="1"/>
</dbReference>
<sequence>MRRGRRFLLSRIVELCDLGLKDDTPALEALRRLARGMFWAVYVGIVLFALLVCAFLISGLLISHLAHEPLVVKESLNFDYTNNSPEAYVPITSYKNSHINHKTEIIVSVTLPESKYNRNLGVFQVRVDFLSESGQILTSSRRQCMVRFRSEPIRLVQTFLKIAPLVTGYVSEIQTLNLKLKGDIVPTACLKIMIEQRAEFEFRAGEGIPEIYDASLLLESQRPFLRRIIWNWRRTLFVWISMSLFITELLFVLVFFRSVIIPRTGQIAQ</sequence>
<dbReference type="AlphaFoldDB" id="A0A6D2ISD6"/>
<organism evidence="8 9">
    <name type="scientific">Microthlaspi erraticum</name>
    <dbReference type="NCBI Taxonomy" id="1685480"/>
    <lineage>
        <taxon>Eukaryota</taxon>
        <taxon>Viridiplantae</taxon>
        <taxon>Streptophyta</taxon>
        <taxon>Embryophyta</taxon>
        <taxon>Tracheophyta</taxon>
        <taxon>Spermatophyta</taxon>
        <taxon>Magnoliopsida</taxon>
        <taxon>eudicotyledons</taxon>
        <taxon>Gunneridae</taxon>
        <taxon>Pentapetalae</taxon>
        <taxon>rosids</taxon>
        <taxon>malvids</taxon>
        <taxon>Brassicales</taxon>
        <taxon>Brassicaceae</taxon>
        <taxon>Coluteocarpeae</taxon>
        <taxon>Microthlaspi</taxon>
    </lineage>
</organism>
<evidence type="ECO:0000256" key="3">
    <source>
        <dbReference type="ARBA" id="ARBA00022824"/>
    </source>
</evidence>
<evidence type="ECO:0000256" key="7">
    <source>
        <dbReference type="SAM" id="Phobius"/>
    </source>
</evidence>
<keyword evidence="2 7" id="KW-0812">Transmembrane</keyword>
<dbReference type="Pfam" id="PF06775">
    <property type="entry name" value="Seipin"/>
    <property type="match status" value="1"/>
</dbReference>
<evidence type="ECO:0000256" key="4">
    <source>
        <dbReference type="ARBA" id="ARBA00022989"/>
    </source>
</evidence>
<dbReference type="CDD" id="cd23995">
    <property type="entry name" value="Seipin_BSCL2_like"/>
    <property type="match status" value="1"/>
</dbReference>
<dbReference type="GO" id="GO:0006629">
    <property type="term" value="P:lipid metabolic process"/>
    <property type="evidence" value="ECO:0007669"/>
    <property type="project" value="UniProtKB-KW"/>
</dbReference>
<keyword evidence="3" id="KW-0256">Endoplasmic reticulum</keyword>
<feature type="transmembrane region" description="Helical" evidence="7">
    <location>
        <begin position="39"/>
        <end position="62"/>
    </location>
</feature>
<feature type="transmembrane region" description="Helical" evidence="7">
    <location>
        <begin position="236"/>
        <end position="256"/>
    </location>
</feature>
<gene>
    <name evidence="8" type="ORF">MERR_LOCUS19260</name>
</gene>
<dbReference type="PANTHER" id="PTHR21212:SF7">
    <property type="entry name" value="SEIPIN-3"/>
    <property type="match status" value="1"/>
</dbReference>
<dbReference type="InterPro" id="IPR009617">
    <property type="entry name" value="Seipin"/>
</dbReference>
<reference evidence="8" key="1">
    <citation type="submission" date="2020-01" db="EMBL/GenBank/DDBJ databases">
        <authorList>
            <person name="Mishra B."/>
        </authorList>
    </citation>
    <scope>NUCLEOTIDE SEQUENCE [LARGE SCALE GENOMIC DNA]</scope>
</reference>
<comment type="subcellular location">
    <subcellularLocation>
        <location evidence="1">Endoplasmic reticulum membrane</location>
        <topology evidence="1">Multi-pass membrane protein</topology>
    </subcellularLocation>
</comment>
<keyword evidence="9" id="KW-1185">Reference proteome</keyword>
<evidence type="ECO:0008006" key="10">
    <source>
        <dbReference type="Google" id="ProtNLM"/>
    </source>
</evidence>
<dbReference type="GO" id="GO:0140042">
    <property type="term" value="P:lipid droplet formation"/>
    <property type="evidence" value="ECO:0007669"/>
    <property type="project" value="UniProtKB-ARBA"/>
</dbReference>
<evidence type="ECO:0000313" key="9">
    <source>
        <dbReference type="Proteomes" id="UP000467841"/>
    </source>
</evidence>
<protein>
    <recommendedName>
        <fullName evidence="10">Seipin</fullName>
    </recommendedName>
</protein>
<name>A0A6D2ISD6_9BRAS</name>
<comment type="caution">
    <text evidence="8">The sequence shown here is derived from an EMBL/GenBank/DDBJ whole genome shotgun (WGS) entry which is preliminary data.</text>
</comment>
<evidence type="ECO:0000256" key="2">
    <source>
        <dbReference type="ARBA" id="ARBA00022692"/>
    </source>
</evidence>
<dbReference type="GO" id="GO:0005789">
    <property type="term" value="C:endoplasmic reticulum membrane"/>
    <property type="evidence" value="ECO:0007669"/>
    <property type="project" value="UniProtKB-SubCell"/>
</dbReference>
<dbReference type="Proteomes" id="UP000467841">
    <property type="component" value="Unassembled WGS sequence"/>
</dbReference>
<keyword evidence="5" id="KW-0443">Lipid metabolism</keyword>
<evidence type="ECO:0000256" key="1">
    <source>
        <dbReference type="ARBA" id="ARBA00004477"/>
    </source>
</evidence>
<dbReference type="EMBL" id="CACVBM020001116">
    <property type="protein sequence ID" value="CAA7032025.1"/>
    <property type="molecule type" value="Genomic_DNA"/>
</dbReference>
<proteinExistence type="predicted"/>
<accession>A0A6D2ISD6</accession>